<name>A0A9J6ETG4_RHIMP</name>
<sequence length="232" mass="26033">MNSFLNAVLHEWAGKKTLNLALDANLDDYLTFEFDGDDNYHISTSSVINLLRVLEPCELFSKYFSKEMFEESTGCTNLEQGEPGFEDTEGTESFTRKMNDLLDALNAKCPAEGIRKNSPQMKHLVFQVIIEFLDMLNSTKEESVNNNMKLFASQMTTESSGDANRFFGVVRSFRGNEGHPTITHFGQIFRLLSLYTPLKMATKGNCTGEADPVLVSVEQSLSAEKLEALSRK</sequence>
<comment type="caution">
    <text evidence="1">The sequence shown here is derived from an EMBL/GenBank/DDBJ whole genome shotgun (WGS) entry which is preliminary data.</text>
</comment>
<dbReference type="Proteomes" id="UP000821866">
    <property type="component" value="Chromosome 10"/>
</dbReference>
<keyword evidence="2" id="KW-1185">Reference proteome</keyword>
<evidence type="ECO:0000313" key="1">
    <source>
        <dbReference type="EMBL" id="KAH8037705.1"/>
    </source>
</evidence>
<evidence type="ECO:0000313" key="2">
    <source>
        <dbReference type="Proteomes" id="UP000821866"/>
    </source>
</evidence>
<dbReference type="EMBL" id="JABSTU010000002">
    <property type="protein sequence ID" value="KAH8037705.1"/>
    <property type="molecule type" value="Genomic_DNA"/>
</dbReference>
<organism evidence="1 2">
    <name type="scientific">Rhipicephalus microplus</name>
    <name type="common">Cattle tick</name>
    <name type="synonym">Boophilus microplus</name>
    <dbReference type="NCBI Taxonomy" id="6941"/>
    <lineage>
        <taxon>Eukaryota</taxon>
        <taxon>Metazoa</taxon>
        <taxon>Ecdysozoa</taxon>
        <taxon>Arthropoda</taxon>
        <taxon>Chelicerata</taxon>
        <taxon>Arachnida</taxon>
        <taxon>Acari</taxon>
        <taxon>Parasitiformes</taxon>
        <taxon>Ixodida</taxon>
        <taxon>Ixodoidea</taxon>
        <taxon>Ixodidae</taxon>
        <taxon>Rhipicephalinae</taxon>
        <taxon>Rhipicephalus</taxon>
        <taxon>Boophilus</taxon>
    </lineage>
</organism>
<proteinExistence type="predicted"/>
<protein>
    <submittedName>
        <fullName evidence="1">Uncharacterized protein</fullName>
    </submittedName>
</protein>
<reference evidence="1" key="1">
    <citation type="journal article" date="2020" name="Cell">
        <title>Large-Scale Comparative Analyses of Tick Genomes Elucidate Their Genetic Diversity and Vector Capacities.</title>
        <authorList>
            <consortium name="Tick Genome and Microbiome Consortium (TIGMIC)"/>
            <person name="Jia N."/>
            <person name="Wang J."/>
            <person name="Shi W."/>
            <person name="Du L."/>
            <person name="Sun Y."/>
            <person name="Zhan W."/>
            <person name="Jiang J.F."/>
            <person name="Wang Q."/>
            <person name="Zhang B."/>
            <person name="Ji P."/>
            <person name="Bell-Sakyi L."/>
            <person name="Cui X.M."/>
            <person name="Yuan T.T."/>
            <person name="Jiang B.G."/>
            <person name="Yang W.F."/>
            <person name="Lam T.T."/>
            <person name="Chang Q.C."/>
            <person name="Ding S.J."/>
            <person name="Wang X.J."/>
            <person name="Zhu J.G."/>
            <person name="Ruan X.D."/>
            <person name="Zhao L."/>
            <person name="Wei J.T."/>
            <person name="Ye R.Z."/>
            <person name="Que T.C."/>
            <person name="Du C.H."/>
            <person name="Zhou Y.H."/>
            <person name="Cheng J.X."/>
            <person name="Dai P.F."/>
            <person name="Guo W.B."/>
            <person name="Han X.H."/>
            <person name="Huang E.J."/>
            <person name="Li L.F."/>
            <person name="Wei W."/>
            <person name="Gao Y.C."/>
            <person name="Liu J.Z."/>
            <person name="Shao H.Z."/>
            <person name="Wang X."/>
            <person name="Wang C.C."/>
            <person name="Yang T.C."/>
            <person name="Huo Q.B."/>
            <person name="Li W."/>
            <person name="Chen H.Y."/>
            <person name="Chen S.E."/>
            <person name="Zhou L.G."/>
            <person name="Ni X.B."/>
            <person name="Tian J.H."/>
            <person name="Sheng Y."/>
            <person name="Liu T."/>
            <person name="Pan Y.S."/>
            <person name="Xia L.Y."/>
            <person name="Li J."/>
            <person name="Zhao F."/>
            <person name="Cao W.C."/>
        </authorList>
    </citation>
    <scope>NUCLEOTIDE SEQUENCE</scope>
    <source>
        <strain evidence="1">Rmic-2018</strain>
    </source>
</reference>
<accession>A0A9J6ETG4</accession>
<reference evidence="1" key="2">
    <citation type="submission" date="2021-09" db="EMBL/GenBank/DDBJ databases">
        <authorList>
            <person name="Jia N."/>
            <person name="Wang J."/>
            <person name="Shi W."/>
            <person name="Du L."/>
            <person name="Sun Y."/>
            <person name="Zhan W."/>
            <person name="Jiang J."/>
            <person name="Wang Q."/>
            <person name="Zhang B."/>
            <person name="Ji P."/>
            <person name="Sakyi L.B."/>
            <person name="Cui X."/>
            <person name="Yuan T."/>
            <person name="Jiang B."/>
            <person name="Yang W."/>
            <person name="Lam T.T.-Y."/>
            <person name="Chang Q."/>
            <person name="Ding S."/>
            <person name="Wang X."/>
            <person name="Zhu J."/>
            <person name="Ruan X."/>
            <person name="Zhao L."/>
            <person name="Wei J."/>
            <person name="Que T."/>
            <person name="Du C."/>
            <person name="Cheng J."/>
            <person name="Dai P."/>
            <person name="Han X."/>
            <person name="Huang E."/>
            <person name="Gao Y."/>
            <person name="Liu J."/>
            <person name="Shao H."/>
            <person name="Ye R."/>
            <person name="Li L."/>
            <person name="Wei W."/>
            <person name="Wang X."/>
            <person name="Wang C."/>
            <person name="Huo Q."/>
            <person name="Li W."/>
            <person name="Guo W."/>
            <person name="Chen H."/>
            <person name="Chen S."/>
            <person name="Zhou L."/>
            <person name="Zhou L."/>
            <person name="Ni X."/>
            <person name="Tian J."/>
            <person name="Zhou Y."/>
            <person name="Sheng Y."/>
            <person name="Liu T."/>
            <person name="Pan Y."/>
            <person name="Xia L."/>
            <person name="Li J."/>
            <person name="Zhao F."/>
            <person name="Cao W."/>
        </authorList>
    </citation>
    <scope>NUCLEOTIDE SEQUENCE</scope>
    <source>
        <strain evidence="1">Rmic-2018</strain>
        <tissue evidence="1">Larvae</tissue>
    </source>
</reference>
<dbReference type="AlphaFoldDB" id="A0A9J6ETG4"/>
<gene>
    <name evidence="1" type="ORF">HPB51_015750</name>
</gene>